<feature type="domain" description="N-acetyltransferase" evidence="1">
    <location>
        <begin position="1"/>
        <end position="140"/>
    </location>
</feature>
<dbReference type="RefSeq" id="WP_081885186.1">
    <property type="nucleotide sequence ID" value="NZ_JDTM01000007.1"/>
</dbReference>
<dbReference type="InterPro" id="IPR053144">
    <property type="entry name" value="Acetyltransferase_Butenolide"/>
</dbReference>
<dbReference type="Proteomes" id="UP000029040">
    <property type="component" value="Unassembled WGS sequence"/>
</dbReference>
<dbReference type="EMBL" id="JGZM01000001">
    <property type="protein sequence ID" value="KFI89111.1"/>
    <property type="molecule type" value="Genomic_DNA"/>
</dbReference>
<comment type="caution">
    <text evidence="2">The sequence shown here is derived from an EMBL/GenBank/DDBJ whole genome shotgun (WGS) entry which is preliminary data.</text>
</comment>
<accession>A0A087D0R1</accession>
<evidence type="ECO:0000313" key="2">
    <source>
        <dbReference type="EMBL" id="KFI89111.1"/>
    </source>
</evidence>
<dbReference type="Gene3D" id="3.40.630.30">
    <property type="match status" value="1"/>
</dbReference>
<sequence length="164" mass="18104">MQISVRYDALTVDIYESVRAMADFHRYEREDVQAALDGGLCSVVAYVDGVPAGIGRLVGDGRIAFFIKDLVVLPEYRHLGIGSMILDALIMHVRSRCCEHAYVGLMSTPGKERFYESKGFIRRPTPELGSGMVRFVDPAQPSPGESRESVEAMRSTFLDAALVS</sequence>
<dbReference type="AlphaFoldDB" id="A0A087D0R1"/>
<evidence type="ECO:0000259" key="1">
    <source>
        <dbReference type="PROSITE" id="PS51186"/>
    </source>
</evidence>
<dbReference type="PANTHER" id="PTHR43233">
    <property type="entry name" value="FAMILY N-ACETYLTRANSFERASE, PUTATIVE (AFU_ORTHOLOGUE AFUA_6G03350)-RELATED"/>
    <property type="match status" value="1"/>
</dbReference>
<reference evidence="2 3" key="1">
    <citation type="submission" date="2014-03" db="EMBL/GenBank/DDBJ databases">
        <title>Genomics of Bifidobacteria.</title>
        <authorList>
            <person name="Ventura M."/>
            <person name="Milani C."/>
            <person name="Lugli G.A."/>
        </authorList>
    </citation>
    <scope>NUCLEOTIDE SEQUENCE [LARGE SCALE GENOMIC DNA]</scope>
    <source>
        <strain evidence="2 3">LMG 14934</strain>
    </source>
</reference>
<dbReference type="PANTHER" id="PTHR43233:SF1">
    <property type="entry name" value="FAMILY N-ACETYLTRANSFERASE, PUTATIVE (AFU_ORTHOLOGUE AFUA_6G03350)-RELATED"/>
    <property type="match status" value="1"/>
</dbReference>
<dbReference type="SUPFAM" id="SSF55729">
    <property type="entry name" value="Acyl-CoA N-acyltransferases (Nat)"/>
    <property type="match status" value="1"/>
</dbReference>
<dbReference type="CDD" id="cd04301">
    <property type="entry name" value="NAT_SF"/>
    <property type="match status" value="1"/>
</dbReference>
<dbReference type="GO" id="GO:0016747">
    <property type="term" value="F:acyltransferase activity, transferring groups other than amino-acyl groups"/>
    <property type="evidence" value="ECO:0007669"/>
    <property type="project" value="InterPro"/>
</dbReference>
<organism evidence="2 3">
    <name type="scientific">Bifidobacterium pullorum subsp. saeculare DSM 6531 = LMG 14934</name>
    <dbReference type="NCBI Taxonomy" id="1437611"/>
    <lineage>
        <taxon>Bacteria</taxon>
        <taxon>Bacillati</taxon>
        <taxon>Actinomycetota</taxon>
        <taxon>Actinomycetes</taxon>
        <taxon>Bifidobacteriales</taxon>
        <taxon>Bifidobacteriaceae</taxon>
        <taxon>Bifidobacterium</taxon>
    </lineage>
</organism>
<protein>
    <submittedName>
        <fullName evidence="2">Acetyltransferase, GNAT family</fullName>
    </submittedName>
</protein>
<name>A0A087D0R1_9BIFI</name>
<proteinExistence type="predicted"/>
<dbReference type="PROSITE" id="PS51186">
    <property type="entry name" value="GNAT"/>
    <property type="match status" value="1"/>
</dbReference>
<keyword evidence="2" id="KW-0808">Transferase</keyword>
<dbReference type="Pfam" id="PF13508">
    <property type="entry name" value="Acetyltransf_7"/>
    <property type="match status" value="1"/>
</dbReference>
<evidence type="ECO:0000313" key="3">
    <source>
        <dbReference type="Proteomes" id="UP000029040"/>
    </source>
</evidence>
<dbReference type="InterPro" id="IPR000182">
    <property type="entry name" value="GNAT_dom"/>
</dbReference>
<dbReference type="InterPro" id="IPR016181">
    <property type="entry name" value="Acyl_CoA_acyltransferase"/>
</dbReference>
<gene>
    <name evidence="2" type="ORF">BSAE_0574</name>
</gene>